<proteinExistence type="predicted"/>
<sequence length="238" mass="23885">MDETIETAKDFGRIPVDRRTIARGIGWGVPAVMVLGATPAFAASGDTVTFGSVVVNDSPEGAPSNYYINESNLASTVTVSGTATPGATVTISATGGFSVGVVAAGGSWSYEIPAASLPQGTIACTAAVAGPPKVSVAGPNTVVKDTVAPTIASTTYQGTGSPKKLTFSGALVETTAVSGTVSITTDDGKTYSDQNVSYTAAPWTVTFEGISNNVNYTVTAVLRDAAGNSVTVEETGTT</sequence>
<evidence type="ECO:0000313" key="2">
    <source>
        <dbReference type="Proteomes" id="UP000188324"/>
    </source>
</evidence>
<organism evidence="1 2">
    <name type="scientific">Tessaracoccus flavus</name>
    <dbReference type="NCBI Taxonomy" id="1610493"/>
    <lineage>
        <taxon>Bacteria</taxon>
        <taxon>Bacillati</taxon>
        <taxon>Actinomycetota</taxon>
        <taxon>Actinomycetes</taxon>
        <taxon>Propionibacteriales</taxon>
        <taxon>Propionibacteriaceae</taxon>
        <taxon>Tessaracoccus</taxon>
    </lineage>
</organism>
<evidence type="ECO:0000313" key="1">
    <source>
        <dbReference type="EMBL" id="AQP45769.1"/>
    </source>
</evidence>
<reference evidence="1 2" key="1">
    <citation type="journal article" date="2016" name="Int. J. Syst. Evol. Microbiol.">
        <title>Tessaracoccus flavus sp. nov., isolated from the drainage system of a lindane-producing factory.</title>
        <authorList>
            <person name="Kumari R."/>
            <person name="Singh P."/>
            <person name="Schumann P."/>
            <person name="Lal R."/>
        </authorList>
    </citation>
    <scope>NUCLEOTIDE SEQUENCE [LARGE SCALE GENOMIC DNA]</scope>
    <source>
        <strain evidence="1 2">RP1T</strain>
    </source>
</reference>
<dbReference type="AlphaFoldDB" id="A0A1Q2CI16"/>
<dbReference type="KEGG" id="tfl:RPIT_13950"/>
<dbReference type="Proteomes" id="UP000188324">
    <property type="component" value="Chromosome"/>
</dbReference>
<dbReference type="OrthoDB" id="7858035at2"/>
<keyword evidence="2" id="KW-1185">Reference proteome</keyword>
<dbReference type="RefSeq" id="WP_077343977.1">
    <property type="nucleotide sequence ID" value="NZ_CP019605.1"/>
</dbReference>
<gene>
    <name evidence="1" type="ORF">RPIT_13950</name>
</gene>
<dbReference type="GO" id="GO:0005975">
    <property type="term" value="P:carbohydrate metabolic process"/>
    <property type="evidence" value="ECO:0007669"/>
    <property type="project" value="UniProtKB-ARBA"/>
</dbReference>
<accession>A0A1Q2CI16</accession>
<dbReference type="Gene3D" id="2.60.40.10">
    <property type="entry name" value="Immunoglobulins"/>
    <property type="match status" value="2"/>
</dbReference>
<dbReference type="EMBL" id="CP019605">
    <property type="protein sequence ID" value="AQP45769.1"/>
    <property type="molecule type" value="Genomic_DNA"/>
</dbReference>
<name>A0A1Q2CI16_9ACTN</name>
<protein>
    <submittedName>
        <fullName evidence="1">Uncharacterized protein</fullName>
    </submittedName>
</protein>
<dbReference type="InterPro" id="IPR013783">
    <property type="entry name" value="Ig-like_fold"/>
</dbReference>
<dbReference type="STRING" id="1610493.RPIT_13950"/>